<keyword evidence="2" id="KW-0862">Zinc</keyword>
<evidence type="ECO:0000256" key="3">
    <source>
        <dbReference type="ARBA" id="ARBA00023015"/>
    </source>
</evidence>
<evidence type="ECO:0000313" key="10">
    <source>
        <dbReference type="Proteomes" id="UP000034164"/>
    </source>
</evidence>
<gene>
    <name evidence="9" type="ORF">EMCG_00418</name>
</gene>
<dbReference type="PANTHER" id="PTHR31944:SF131">
    <property type="entry name" value="HEME-RESPONSIVE ZINC FINGER TRANSCRIPTION FACTOR HAP1"/>
    <property type="match status" value="1"/>
</dbReference>
<dbReference type="InterPro" id="IPR051430">
    <property type="entry name" value="Fungal_TF_Env_Response"/>
</dbReference>
<feature type="region of interest" description="Disordered" evidence="7">
    <location>
        <begin position="68"/>
        <end position="127"/>
    </location>
</feature>
<evidence type="ECO:0000313" key="9">
    <source>
        <dbReference type="EMBL" id="KKZ62251.1"/>
    </source>
</evidence>
<dbReference type="InterPro" id="IPR036864">
    <property type="entry name" value="Zn2-C6_fun-type_DNA-bd_sf"/>
</dbReference>
<dbReference type="GO" id="GO:0005634">
    <property type="term" value="C:nucleus"/>
    <property type="evidence" value="ECO:0007669"/>
    <property type="project" value="TreeGrafter"/>
</dbReference>
<evidence type="ECO:0000259" key="8">
    <source>
        <dbReference type="PROSITE" id="PS50048"/>
    </source>
</evidence>
<sequence length="813" mass="90864">MDENDLTLYTSDAAPRKRRRPAVACDQCRRRKIKCDQKMPCDQCHRSKSLSIHACTYVHSHTPASISPIRRYASPQPQRPSAFQAPQAPAVPISQVNHPRGFTAYPSPSTANISDQSPHADDQRSDITGSTRNVAQNLQSAATIQALVDRVRLLEKKLSDSAKTSYVALSPSPVSRQLEELEGPGSSHAPVRGIFSKTRFFGKSHWMNCAKEFDIVYNLRHRLEVEDNSGMSRMMDRCKTLARAAKVRRPTRQPNYPDLKDLVPPRETADQLVSGYLCTFESVYRILHVPTFQQEYLQFWNNPESMNQAFVVRLLLVMAIGTCFYKGPDNSIAPRTTAAPWLYAAQAWLGGPSEKSRVNIAAVQIHCLLLLARQSCAIDGDLAWISAGSLLRAAMYVGLHRDPQYLPKMAAFQAELRRRLWATVLEILLQSSMDAGGAPLISLEDYDCEPPSNIDDQHMNADDPAAISHVTNEFTHTSVQIALMKSFPIRLQMAKAMNDIRCEPSYDEVLKLSSELTAIHRDNPLHLFNPAHHSQDGTTQPSVFQILSVSLLTNRFLLALHHPFAVKAKTNPKYYFSRKICLDAALHILSPNRRSNNDNANINANANPNSDDDDFDRIKLHAGGLIRSSVIYAQFTIFLELICQLQEDTPGFFPSNTLSLPSSSSSATQTWRRELHAATENYMRLAMRRIQTGETNVKGYIFSACVMAQIKAMEAGMTECESTIVDAAKVALDDCYSWLKERAKLYGGGEVEEDEEDEEDEDTGLNTYNTIYGDGGGSGETESQRIEWGELDSQFLFDIPDSWLFSGFPSGDL</sequence>
<dbReference type="SUPFAM" id="SSF57701">
    <property type="entry name" value="Zn2/Cys6 DNA-binding domain"/>
    <property type="match status" value="1"/>
</dbReference>
<dbReference type="GO" id="GO:0000978">
    <property type="term" value="F:RNA polymerase II cis-regulatory region sequence-specific DNA binding"/>
    <property type="evidence" value="ECO:0007669"/>
    <property type="project" value="TreeGrafter"/>
</dbReference>
<evidence type="ECO:0000256" key="1">
    <source>
        <dbReference type="ARBA" id="ARBA00022723"/>
    </source>
</evidence>
<dbReference type="Proteomes" id="UP000034164">
    <property type="component" value="Unassembled WGS sequence"/>
</dbReference>
<dbReference type="PROSITE" id="PS50048">
    <property type="entry name" value="ZN2_CY6_FUNGAL_2"/>
    <property type="match status" value="1"/>
</dbReference>
<keyword evidence="5" id="KW-0804">Transcription</keyword>
<dbReference type="EMBL" id="LCZI01001147">
    <property type="protein sequence ID" value="KKZ62251.1"/>
    <property type="molecule type" value="Genomic_DNA"/>
</dbReference>
<keyword evidence="4" id="KW-0238">DNA-binding</keyword>
<evidence type="ECO:0000256" key="7">
    <source>
        <dbReference type="SAM" id="MobiDB-lite"/>
    </source>
</evidence>
<dbReference type="SMART" id="SM00066">
    <property type="entry name" value="GAL4"/>
    <property type="match status" value="1"/>
</dbReference>
<evidence type="ECO:0000256" key="4">
    <source>
        <dbReference type="ARBA" id="ARBA00023125"/>
    </source>
</evidence>
<feature type="region of interest" description="Disordered" evidence="7">
    <location>
        <begin position="749"/>
        <end position="783"/>
    </location>
</feature>
<dbReference type="Pfam" id="PF04082">
    <property type="entry name" value="Fungal_trans"/>
    <property type="match status" value="1"/>
</dbReference>
<accession>A0A0G2J8H7</accession>
<feature type="compositionally biased region" description="Polar residues" evidence="7">
    <location>
        <begin position="106"/>
        <end position="117"/>
    </location>
</feature>
<dbReference type="InterPro" id="IPR001138">
    <property type="entry name" value="Zn2Cys6_DnaBD"/>
</dbReference>
<reference evidence="10" key="1">
    <citation type="journal article" date="2015" name="PLoS Genet.">
        <title>The dynamic genome and transcriptome of the human fungal pathogen Blastomyces and close relative Emmonsia.</title>
        <authorList>
            <person name="Munoz J.F."/>
            <person name="Gauthier G.M."/>
            <person name="Desjardins C.A."/>
            <person name="Gallo J.E."/>
            <person name="Holder J."/>
            <person name="Sullivan T.D."/>
            <person name="Marty A.J."/>
            <person name="Carmen J.C."/>
            <person name="Chen Z."/>
            <person name="Ding L."/>
            <person name="Gujja S."/>
            <person name="Magrini V."/>
            <person name="Misas E."/>
            <person name="Mitreva M."/>
            <person name="Priest M."/>
            <person name="Saif S."/>
            <person name="Whiston E.A."/>
            <person name="Young S."/>
            <person name="Zeng Q."/>
            <person name="Goldman W.E."/>
            <person name="Mardis E.R."/>
            <person name="Taylor J.W."/>
            <person name="McEwen J.G."/>
            <person name="Clay O.K."/>
            <person name="Klein B.S."/>
            <person name="Cuomo C.A."/>
        </authorList>
    </citation>
    <scope>NUCLEOTIDE SEQUENCE [LARGE SCALE GENOMIC DNA]</scope>
    <source>
        <strain evidence="10">UAMH 3008</strain>
    </source>
</reference>
<dbReference type="AlphaFoldDB" id="A0A0G2J8H7"/>
<feature type="compositionally biased region" description="Acidic residues" evidence="7">
    <location>
        <begin position="750"/>
        <end position="763"/>
    </location>
</feature>
<dbReference type="GO" id="GO:0006351">
    <property type="term" value="P:DNA-templated transcription"/>
    <property type="evidence" value="ECO:0007669"/>
    <property type="project" value="InterPro"/>
</dbReference>
<evidence type="ECO:0000256" key="2">
    <source>
        <dbReference type="ARBA" id="ARBA00022833"/>
    </source>
</evidence>
<dbReference type="CDD" id="cd12148">
    <property type="entry name" value="fungal_TF_MHR"/>
    <property type="match status" value="1"/>
</dbReference>
<evidence type="ECO:0000256" key="5">
    <source>
        <dbReference type="ARBA" id="ARBA00023163"/>
    </source>
</evidence>
<keyword evidence="1" id="KW-0479">Metal-binding</keyword>
<dbReference type="CDD" id="cd00067">
    <property type="entry name" value="GAL4"/>
    <property type="match status" value="1"/>
</dbReference>
<evidence type="ECO:0000256" key="6">
    <source>
        <dbReference type="ARBA" id="ARBA00023242"/>
    </source>
</evidence>
<dbReference type="GO" id="GO:0008270">
    <property type="term" value="F:zinc ion binding"/>
    <property type="evidence" value="ECO:0007669"/>
    <property type="project" value="InterPro"/>
</dbReference>
<dbReference type="GO" id="GO:0001228">
    <property type="term" value="F:DNA-binding transcription activator activity, RNA polymerase II-specific"/>
    <property type="evidence" value="ECO:0007669"/>
    <property type="project" value="TreeGrafter"/>
</dbReference>
<organism evidence="9 10">
    <name type="scientific">[Emmonsia] crescens</name>
    <dbReference type="NCBI Taxonomy" id="73230"/>
    <lineage>
        <taxon>Eukaryota</taxon>
        <taxon>Fungi</taxon>
        <taxon>Dikarya</taxon>
        <taxon>Ascomycota</taxon>
        <taxon>Pezizomycotina</taxon>
        <taxon>Eurotiomycetes</taxon>
        <taxon>Eurotiomycetidae</taxon>
        <taxon>Onygenales</taxon>
        <taxon>Ajellomycetaceae</taxon>
        <taxon>Emergomyces</taxon>
    </lineage>
</organism>
<name>A0A0G2J8H7_9EURO</name>
<protein>
    <recommendedName>
        <fullName evidence="8">Zn(2)-C6 fungal-type domain-containing protein</fullName>
    </recommendedName>
</protein>
<dbReference type="VEuPathDB" id="FungiDB:EMCG_00418"/>
<dbReference type="OrthoDB" id="4337792at2759"/>
<keyword evidence="6" id="KW-0539">Nucleus</keyword>
<dbReference type="InterPro" id="IPR007219">
    <property type="entry name" value="XnlR_reg_dom"/>
</dbReference>
<keyword evidence="3" id="KW-0805">Transcription regulation</keyword>
<dbReference type="PANTHER" id="PTHR31944">
    <property type="entry name" value="HEME-RESPONSIVE ZINC FINGER TRANSCRIPTION FACTOR HAP1"/>
    <property type="match status" value="1"/>
</dbReference>
<proteinExistence type="predicted"/>
<dbReference type="Pfam" id="PF00172">
    <property type="entry name" value="Zn_clus"/>
    <property type="match status" value="1"/>
</dbReference>
<dbReference type="Gene3D" id="4.10.240.10">
    <property type="entry name" value="Zn(2)-C6 fungal-type DNA-binding domain"/>
    <property type="match status" value="1"/>
</dbReference>
<feature type="domain" description="Zn(2)-C6 fungal-type" evidence="8">
    <location>
        <begin position="24"/>
        <end position="57"/>
    </location>
</feature>
<dbReference type="SMART" id="SM00906">
    <property type="entry name" value="Fungal_trans"/>
    <property type="match status" value="1"/>
</dbReference>
<comment type="caution">
    <text evidence="9">The sequence shown here is derived from an EMBL/GenBank/DDBJ whole genome shotgun (WGS) entry which is preliminary data.</text>
</comment>